<accession>A0A7X9SPA5</accession>
<keyword evidence="6 9" id="KW-0812">Transmembrane</keyword>
<evidence type="ECO:0000256" key="5">
    <source>
        <dbReference type="ARBA" id="ARBA00022573"/>
    </source>
</evidence>
<comment type="similarity">
    <text evidence="3 9">Belongs to the CobD/CbiB family.</text>
</comment>
<evidence type="ECO:0000256" key="9">
    <source>
        <dbReference type="HAMAP-Rule" id="MF_00024"/>
    </source>
</evidence>
<keyword evidence="7 9" id="KW-1133">Transmembrane helix</keyword>
<dbReference type="HAMAP" id="MF_00024">
    <property type="entry name" value="CobD_CbiB"/>
    <property type="match status" value="1"/>
</dbReference>
<gene>
    <name evidence="9" type="primary">cobD</name>
    <name evidence="10" type="ORF">HF849_12560</name>
</gene>
<dbReference type="PANTHER" id="PTHR34308:SF1">
    <property type="entry name" value="COBALAMIN BIOSYNTHESIS PROTEIN CBIB"/>
    <property type="match status" value="1"/>
</dbReference>
<evidence type="ECO:0000256" key="3">
    <source>
        <dbReference type="ARBA" id="ARBA00006263"/>
    </source>
</evidence>
<dbReference type="GO" id="GO:0009236">
    <property type="term" value="P:cobalamin biosynthetic process"/>
    <property type="evidence" value="ECO:0007669"/>
    <property type="project" value="UniProtKB-UniRule"/>
</dbReference>
<evidence type="ECO:0000313" key="10">
    <source>
        <dbReference type="EMBL" id="NMF05558.1"/>
    </source>
</evidence>
<comment type="pathway">
    <text evidence="2 9">Cofactor biosynthesis; adenosylcobalamin biosynthesis.</text>
</comment>
<sequence length="315" mass="35241">MIELSIGFVLDLLIGDPNNPLHPVRGIGYVAKKLEALFRRILRKHLKAAGFIVWILTVSIIFAIVFAIINLSREFNIYFGIILEGILIYFCISSKALVVEGYKVVKFLLINDLDGARKQLSFIVGRDTASLSKEGIIRAVVETIAENMADGVIAPLFYAMIFGAPLAFAYKAVNTLDSMFGYKNDEYIEFGYFPAKLDDIFNFIPARITGMLIILASAFLGYDYKNSFKIYRRDRHNHTSPNSAHPEAAIAGALGVQLGGANYYFGKLVSKPTIGDKIKEIDINDVKKTAKVLYLSFFIGFVLTLIFRKLMITMF</sequence>
<feature type="transmembrane region" description="Helical" evidence="9">
    <location>
        <begin position="48"/>
        <end position="69"/>
    </location>
</feature>
<organism evidence="10 11">
    <name type="scientific">Clostridium beijerinckii</name>
    <name type="common">Clostridium MP</name>
    <dbReference type="NCBI Taxonomy" id="1520"/>
    <lineage>
        <taxon>Bacteria</taxon>
        <taxon>Bacillati</taxon>
        <taxon>Bacillota</taxon>
        <taxon>Clostridia</taxon>
        <taxon>Eubacteriales</taxon>
        <taxon>Clostridiaceae</taxon>
        <taxon>Clostridium</taxon>
    </lineage>
</organism>
<dbReference type="GO" id="GO:0005886">
    <property type="term" value="C:plasma membrane"/>
    <property type="evidence" value="ECO:0007669"/>
    <property type="project" value="UniProtKB-SubCell"/>
</dbReference>
<evidence type="ECO:0000256" key="4">
    <source>
        <dbReference type="ARBA" id="ARBA00022475"/>
    </source>
</evidence>
<evidence type="ECO:0000256" key="2">
    <source>
        <dbReference type="ARBA" id="ARBA00004953"/>
    </source>
</evidence>
<evidence type="ECO:0000256" key="7">
    <source>
        <dbReference type="ARBA" id="ARBA00022989"/>
    </source>
</evidence>
<comment type="caution">
    <text evidence="10">The sequence shown here is derived from an EMBL/GenBank/DDBJ whole genome shotgun (WGS) entry which is preliminary data.</text>
</comment>
<comment type="function">
    <text evidence="9">Converts cobyric acid to cobinamide by the addition of aminopropanol on the F carboxylic group.</text>
</comment>
<evidence type="ECO:0000313" key="11">
    <source>
        <dbReference type="Proteomes" id="UP000587880"/>
    </source>
</evidence>
<dbReference type="UniPathway" id="UPA00148"/>
<name>A0A7X9SPA5_CLOBE</name>
<dbReference type="Proteomes" id="UP000587880">
    <property type="component" value="Unassembled WGS sequence"/>
</dbReference>
<dbReference type="AlphaFoldDB" id="A0A7X9SPA5"/>
<feature type="transmembrane region" description="Helical" evidence="9">
    <location>
        <begin position="75"/>
        <end position="98"/>
    </location>
</feature>
<evidence type="ECO:0000256" key="6">
    <source>
        <dbReference type="ARBA" id="ARBA00022692"/>
    </source>
</evidence>
<dbReference type="Pfam" id="PF03186">
    <property type="entry name" value="CobD_Cbib"/>
    <property type="match status" value="1"/>
</dbReference>
<comment type="subcellular location">
    <subcellularLocation>
        <location evidence="1 9">Cell membrane</location>
        <topology evidence="1 9">Multi-pass membrane protein</topology>
    </subcellularLocation>
</comment>
<feature type="transmembrane region" description="Helical" evidence="9">
    <location>
        <begin position="152"/>
        <end position="170"/>
    </location>
</feature>
<evidence type="ECO:0000256" key="8">
    <source>
        <dbReference type="ARBA" id="ARBA00023136"/>
    </source>
</evidence>
<protein>
    <recommendedName>
        <fullName evidence="9">Cobalamin biosynthesis protein CobD</fullName>
    </recommendedName>
</protein>
<reference evidence="10 11" key="1">
    <citation type="submission" date="2020-04" db="EMBL/GenBank/DDBJ databases">
        <authorList>
            <person name="Hitch T.C.A."/>
            <person name="Wylensek D."/>
            <person name="Clavel T."/>
        </authorList>
    </citation>
    <scope>NUCLEOTIDE SEQUENCE [LARGE SCALE GENOMIC DNA]</scope>
    <source>
        <strain evidence="10 11">WB01_NA02</strain>
    </source>
</reference>
<dbReference type="GO" id="GO:0048472">
    <property type="term" value="F:threonine-phosphate decarboxylase activity"/>
    <property type="evidence" value="ECO:0007669"/>
    <property type="project" value="InterPro"/>
</dbReference>
<proteinExistence type="inferred from homology"/>
<dbReference type="InterPro" id="IPR004485">
    <property type="entry name" value="Cobalamin_biosynth_CobD/CbiB"/>
</dbReference>
<dbReference type="PANTHER" id="PTHR34308">
    <property type="entry name" value="COBALAMIN BIOSYNTHESIS PROTEIN CBIB"/>
    <property type="match status" value="1"/>
</dbReference>
<dbReference type="EMBL" id="JABAGD010000020">
    <property type="protein sequence ID" value="NMF05558.1"/>
    <property type="molecule type" value="Genomic_DNA"/>
</dbReference>
<keyword evidence="5 9" id="KW-0169">Cobalamin biosynthesis</keyword>
<evidence type="ECO:0000256" key="1">
    <source>
        <dbReference type="ARBA" id="ARBA00004651"/>
    </source>
</evidence>
<feature type="transmembrane region" description="Helical" evidence="9">
    <location>
        <begin position="200"/>
        <end position="222"/>
    </location>
</feature>
<keyword evidence="8 9" id="KW-0472">Membrane</keyword>
<dbReference type="NCBIfam" id="TIGR00380">
    <property type="entry name" value="cobal_cbiB"/>
    <property type="match status" value="1"/>
</dbReference>
<dbReference type="GO" id="GO:0015420">
    <property type="term" value="F:ABC-type vitamin B12 transporter activity"/>
    <property type="evidence" value="ECO:0007669"/>
    <property type="project" value="UniProtKB-UniRule"/>
</dbReference>
<feature type="transmembrane region" description="Helical" evidence="9">
    <location>
        <begin position="292"/>
        <end position="312"/>
    </location>
</feature>
<keyword evidence="4 9" id="KW-1003">Cell membrane</keyword>
<dbReference type="RefSeq" id="WP_168982102.1">
    <property type="nucleotide sequence ID" value="NZ_JABAGD010000020.1"/>
</dbReference>